<evidence type="ECO:0008006" key="3">
    <source>
        <dbReference type="Google" id="ProtNLM"/>
    </source>
</evidence>
<dbReference type="EMBL" id="JAGGMR010000001">
    <property type="protein sequence ID" value="MBP2191455.1"/>
    <property type="molecule type" value="Genomic_DNA"/>
</dbReference>
<name>A0ABS4QIH0_9NOCA</name>
<organism evidence="1 2">
    <name type="scientific">Nocardia goodfellowii</name>
    <dbReference type="NCBI Taxonomy" id="882446"/>
    <lineage>
        <taxon>Bacteria</taxon>
        <taxon>Bacillati</taxon>
        <taxon>Actinomycetota</taxon>
        <taxon>Actinomycetes</taxon>
        <taxon>Mycobacteriales</taxon>
        <taxon>Nocardiaceae</taxon>
        <taxon>Nocardia</taxon>
    </lineage>
</organism>
<sequence length="78" mass="8477">MPQTRESALQNRAGSFLEVLGDRMAVATTVHDQRNHAVHLVSRVAAGLSDEALAELVTVADQLRSQEGLLPVELTAQW</sequence>
<accession>A0ABS4QIH0</accession>
<evidence type="ECO:0000313" key="1">
    <source>
        <dbReference type="EMBL" id="MBP2191455.1"/>
    </source>
</evidence>
<dbReference type="RefSeq" id="WP_209893114.1">
    <property type="nucleotide sequence ID" value="NZ_JAGGMR010000001.1"/>
</dbReference>
<comment type="caution">
    <text evidence="1">The sequence shown here is derived from an EMBL/GenBank/DDBJ whole genome shotgun (WGS) entry which is preliminary data.</text>
</comment>
<proteinExistence type="predicted"/>
<reference evidence="1 2" key="1">
    <citation type="submission" date="2021-03" db="EMBL/GenBank/DDBJ databases">
        <title>Sequencing the genomes of 1000 actinobacteria strains.</title>
        <authorList>
            <person name="Klenk H.-P."/>
        </authorList>
    </citation>
    <scope>NUCLEOTIDE SEQUENCE [LARGE SCALE GENOMIC DNA]</scope>
    <source>
        <strain evidence="1 2">DSM 45516</strain>
    </source>
</reference>
<dbReference type="Proteomes" id="UP001519325">
    <property type="component" value="Unassembled WGS sequence"/>
</dbReference>
<gene>
    <name evidence="1" type="ORF">BJ987_004356</name>
</gene>
<keyword evidence="2" id="KW-1185">Reference proteome</keyword>
<protein>
    <recommendedName>
        <fullName evidence="3">ANTAR domain-containing protein</fullName>
    </recommendedName>
</protein>
<evidence type="ECO:0000313" key="2">
    <source>
        <dbReference type="Proteomes" id="UP001519325"/>
    </source>
</evidence>